<sequence length="318" mass="35516">MKIIITSKLPSQITSKLEDKYDVVMWEVENEPMPREQLFKEIEDADGLFCNVADQVDKELLDRAQKLKVISTMAVGYDNIDIEEAKKREIPVGHTPGVLTEATADLTFALLLAAGRRISEGIDVIREDKWKNWAPFFLTGQQVHGATIGIIGMGRIGLAVAKRAKGFSMDILYHNRSRNREAEQELGATYCELDELLEKADFIVLLAPSTKETYQMIGAKQFSQMKETAIFINTSRGTNVDEEALYEALKNEEIYAAGLDVYNSEPISSSHPLHELSNVTLLPHIGSATIETRMEMGKLAAENLIHGLEGKLLIHQVK</sequence>
<comment type="catalytic activity">
    <reaction evidence="4">
        <text>glycolate + NADP(+) = glyoxylate + NADPH + H(+)</text>
        <dbReference type="Rhea" id="RHEA:10992"/>
        <dbReference type="ChEBI" id="CHEBI:15378"/>
        <dbReference type="ChEBI" id="CHEBI:29805"/>
        <dbReference type="ChEBI" id="CHEBI:36655"/>
        <dbReference type="ChEBI" id="CHEBI:57783"/>
        <dbReference type="ChEBI" id="CHEBI:58349"/>
        <dbReference type="EC" id="1.1.1.79"/>
    </reaction>
</comment>
<dbReference type="SUPFAM" id="SSF52283">
    <property type="entry name" value="Formate/glycerate dehydrogenase catalytic domain-like"/>
    <property type="match status" value="1"/>
</dbReference>
<comment type="catalytic activity">
    <reaction evidence="2">
        <text>(R)-glycerate + NAD(+) = 3-hydroxypyruvate + NADH + H(+)</text>
        <dbReference type="Rhea" id="RHEA:17905"/>
        <dbReference type="ChEBI" id="CHEBI:15378"/>
        <dbReference type="ChEBI" id="CHEBI:16659"/>
        <dbReference type="ChEBI" id="CHEBI:17180"/>
        <dbReference type="ChEBI" id="CHEBI:57540"/>
        <dbReference type="ChEBI" id="CHEBI:57945"/>
        <dbReference type="EC" id="1.1.1.81"/>
    </reaction>
</comment>
<evidence type="ECO:0000256" key="7">
    <source>
        <dbReference type="ARBA" id="ARBA00066674"/>
    </source>
</evidence>
<dbReference type="GO" id="GO:0051287">
    <property type="term" value="F:NAD binding"/>
    <property type="evidence" value="ECO:0007669"/>
    <property type="project" value="InterPro"/>
</dbReference>
<dbReference type="InterPro" id="IPR036291">
    <property type="entry name" value="NAD(P)-bd_dom_sf"/>
</dbReference>
<dbReference type="Proteomes" id="UP000315711">
    <property type="component" value="Unassembled WGS sequence"/>
</dbReference>
<dbReference type="GO" id="GO:0016618">
    <property type="term" value="F:hydroxypyruvate reductase [NAD(P)H] activity"/>
    <property type="evidence" value="ECO:0007669"/>
    <property type="project" value="UniProtKB-EC"/>
</dbReference>
<evidence type="ECO:0000256" key="8">
    <source>
        <dbReference type="ARBA" id="ARBA00073362"/>
    </source>
</evidence>
<protein>
    <recommendedName>
        <fullName evidence="8">Glyoxylate/hydroxypyruvate reductase B</fullName>
        <ecNumber evidence="6">1.1.1.79</ecNumber>
        <ecNumber evidence="7">1.1.1.81</ecNumber>
    </recommendedName>
</protein>
<dbReference type="EC" id="1.1.1.81" evidence="7"/>
<keyword evidence="13" id="KW-1185">Reference proteome</keyword>
<evidence type="ECO:0000256" key="5">
    <source>
        <dbReference type="ARBA" id="ARBA00061278"/>
    </source>
</evidence>
<dbReference type="FunFam" id="3.40.50.720:FF:000026">
    <property type="entry name" value="Glyoxylate/hydroxypyruvate reductase B"/>
    <property type="match status" value="1"/>
</dbReference>
<evidence type="ECO:0000256" key="4">
    <source>
        <dbReference type="ARBA" id="ARBA00052769"/>
    </source>
</evidence>
<dbReference type="GO" id="GO:0030267">
    <property type="term" value="F:glyoxylate reductase (NADPH) activity"/>
    <property type="evidence" value="ECO:0007669"/>
    <property type="project" value="UniProtKB-EC"/>
</dbReference>
<reference evidence="12 13" key="1">
    <citation type="journal article" date="2015" name="Stand. Genomic Sci.">
        <title>Genomic Encyclopedia of Bacterial and Archaeal Type Strains, Phase III: the genomes of soil and plant-associated and newly described type strains.</title>
        <authorList>
            <person name="Whitman W.B."/>
            <person name="Woyke T."/>
            <person name="Klenk H.P."/>
            <person name="Zhou Y."/>
            <person name="Lilburn T.G."/>
            <person name="Beck B.J."/>
            <person name="De Vos P."/>
            <person name="Vandamme P."/>
            <person name="Eisen J.A."/>
            <person name="Garrity G."/>
            <person name="Hugenholtz P."/>
            <person name="Kyrpides N.C."/>
        </authorList>
    </citation>
    <scope>NUCLEOTIDE SEQUENCE [LARGE SCALE GENOMIC DNA]</scope>
    <source>
        <strain evidence="12 13">CGMCC 1.10116</strain>
    </source>
</reference>
<feature type="domain" description="D-isomer specific 2-hydroxyacid dehydrogenase NAD-binding" evidence="11">
    <location>
        <begin position="108"/>
        <end position="286"/>
    </location>
</feature>
<proteinExistence type="inferred from homology"/>
<name>A0A562QA47_9BACI</name>
<keyword evidence="1 9" id="KW-0560">Oxidoreductase</keyword>
<dbReference type="GO" id="GO:0005829">
    <property type="term" value="C:cytosol"/>
    <property type="evidence" value="ECO:0007669"/>
    <property type="project" value="TreeGrafter"/>
</dbReference>
<dbReference type="EMBL" id="VLKZ01000016">
    <property type="protein sequence ID" value="TWI52896.1"/>
    <property type="molecule type" value="Genomic_DNA"/>
</dbReference>
<evidence type="ECO:0000256" key="1">
    <source>
        <dbReference type="ARBA" id="ARBA00023002"/>
    </source>
</evidence>
<dbReference type="InterPro" id="IPR050223">
    <property type="entry name" value="D-isomer_2-hydroxyacid_DH"/>
</dbReference>
<organism evidence="12 13">
    <name type="scientific">Halalkalibacter nanhaiisediminis</name>
    <dbReference type="NCBI Taxonomy" id="688079"/>
    <lineage>
        <taxon>Bacteria</taxon>
        <taxon>Bacillati</taxon>
        <taxon>Bacillota</taxon>
        <taxon>Bacilli</taxon>
        <taxon>Bacillales</taxon>
        <taxon>Bacillaceae</taxon>
        <taxon>Halalkalibacter</taxon>
    </lineage>
</organism>
<evidence type="ECO:0000256" key="6">
    <source>
        <dbReference type="ARBA" id="ARBA00066661"/>
    </source>
</evidence>
<evidence type="ECO:0000313" key="12">
    <source>
        <dbReference type="EMBL" id="TWI52896.1"/>
    </source>
</evidence>
<evidence type="ECO:0000259" key="11">
    <source>
        <dbReference type="Pfam" id="PF02826"/>
    </source>
</evidence>
<dbReference type="PANTHER" id="PTHR10996:SF283">
    <property type="entry name" value="GLYOXYLATE_HYDROXYPYRUVATE REDUCTASE B"/>
    <property type="match status" value="1"/>
</dbReference>
<gene>
    <name evidence="12" type="ORF">IQ10_03591</name>
</gene>
<dbReference type="InterPro" id="IPR006140">
    <property type="entry name" value="D-isomer_DH_NAD-bd"/>
</dbReference>
<dbReference type="Pfam" id="PF00389">
    <property type="entry name" value="2-Hacid_dh"/>
    <property type="match status" value="1"/>
</dbReference>
<comment type="similarity">
    <text evidence="5">Belongs to the D-isomer specific 2-hydroxyacid dehydrogenase family. GhrB subfamily.</text>
</comment>
<dbReference type="EC" id="1.1.1.79" evidence="6"/>
<dbReference type="PROSITE" id="PS00065">
    <property type="entry name" value="D_2_HYDROXYACID_DH_1"/>
    <property type="match status" value="1"/>
</dbReference>
<dbReference type="SUPFAM" id="SSF51735">
    <property type="entry name" value="NAD(P)-binding Rossmann-fold domains"/>
    <property type="match status" value="1"/>
</dbReference>
<evidence type="ECO:0000313" key="13">
    <source>
        <dbReference type="Proteomes" id="UP000315711"/>
    </source>
</evidence>
<accession>A0A562QA47</accession>
<evidence type="ECO:0000259" key="10">
    <source>
        <dbReference type="Pfam" id="PF00389"/>
    </source>
</evidence>
<evidence type="ECO:0000256" key="9">
    <source>
        <dbReference type="RuleBase" id="RU003719"/>
    </source>
</evidence>
<dbReference type="Pfam" id="PF02826">
    <property type="entry name" value="2-Hacid_dh_C"/>
    <property type="match status" value="1"/>
</dbReference>
<dbReference type="OrthoDB" id="9805416at2"/>
<evidence type="ECO:0000256" key="2">
    <source>
        <dbReference type="ARBA" id="ARBA00051801"/>
    </source>
</evidence>
<feature type="domain" description="D-isomer specific 2-hydroxyacid dehydrogenase catalytic" evidence="10">
    <location>
        <begin position="3"/>
        <end position="317"/>
    </location>
</feature>
<comment type="catalytic activity">
    <reaction evidence="3">
        <text>(R)-glycerate + NADP(+) = 3-hydroxypyruvate + NADPH + H(+)</text>
        <dbReference type="Rhea" id="RHEA:18657"/>
        <dbReference type="ChEBI" id="CHEBI:15378"/>
        <dbReference type="ChEBI" id="CHEBI:16659"/>
        <dbReference type="ChEBI" id="CHEBI:17180"/>
        <dbReference type="ChEBI" id="CHEBI:57783"/>
        <dbReference type="ChEBI" id="CHEBI:58349"/>
        <dbReference type="EC" id="1.1.1.81"/>
    </reaction>
</comment>
<evidence type="ECO:0000256" key="3">
    <source>
        <dbReference type="ARBA" id="ARBA00052239"/>
    </source>
</evidence>
<dbReference type="InterPro" id="IPR006139">
    <property type="entry name" value="D-isomer_2_OHA_DH_cat_dom"/>
</dbReference>
<comment type="caution">
    <text evidence="12">The sequence shown here is derived from an EMBL/GenBank/DDBJ whole genome shotgun (WGS) entry which is preliminary data.</text>
</comment>
<dbReference type="InterPro" id="IPR029752">
    <property type="entry name" value="D-isomer_DH_CS1"/>
</dbReference>
<dbReference type="PANTHER" id="PTHR10996">
    <property type="entry name" value="2-HYDROXYACID DEHYDROGENASE-RELATED"/>
    <property type="match status" value="1"/>
</dbReference>
<dbReference type="CDD" id="cd05301">
    <property type="entry name" value="GDH"/>
    <property type="match status" value="1"/>
</dbReference>
<dbReference type="AlphaFoldDB" id="A0A562QA47"/>
<dbReference type="RefSeq" id="WP_144451758.1">
    <property type="nucleotide sequence ID" value="NZ_VLKZ01000016.1"/>
</dbReference>
<dbReference type="Gene3D" id="3.40.50.720">
    <property type="entry name" value="NAD(P)-binding Rossmann-like Domain"/>
    <property type="match status" value="2"/>
</dbReference>